<evidence type="ECO:0000313" key="3">
    <source>
        <dbReference type="Proteomes" id="UP000305792"/>
    </source>
</evidence>
<accession>A0A4S8P9K7</accession>
<evidence type="ECO:0000256" key="1">
    <source>
        <dbReference type="SAM" id="Phobius"/>
    </source>
</evidence>
<protein>
    <submittedName>
        <fullName evidence="2">Uncharacterized protein</fullName>
    </submittedName>
</protein>
<dbReference type="Proteomes" id="UP000305792">
    <property type="component" value="Unassembled WGS sequence"/>
</dbReference>
<feature type="transmembrane region" description="Helical" evidence="1">
    <location>
        <begin position="20"/>
        <end position="43"/>
    </location>
</feature>
<keyword evidence="1" id="KW-0812">Transmembrane</keyword>
<feature type="transmembrane region" description="Helical" evidence="1">
    <location>
        <begin position="95"/>
        <end position="112"/>
    </location>
</feature>
<evidence type="ECO:0000313" key="2">
    <source>
        <dbReference type="EMBL" id="THV24509.1"/>
    </source>
</evidence>
<feature type="transmembrane region" description="Helical" evidence="1">
    <location>
        <begin position="63"/>
        <end position="83"/>
    </location>
</feature>
<organism evidence="2 3">
    <name type="scientific">Glycomyces paridis</name>
    <dbReference type="NCBI Taxonomy" id="2126555"/>
    <lineage>
        <taxon>Bacteria</taxon>
        <taxon>Bacillati</taxon>
        <taxon>Actinomycetota</taxon>
        <taxon>Actinomycetes</taxon>
        <taxon>Glycomycetales</taxon>
        <taxon>Glycomycetaceae</taxon>
        <taxon>Glycomyces</taxon>
    </lineage>
</organism>
<dbReference type="EMBL" id="STGX01000018">
    <property type="protein sequence ID" value="THV24509.1"/>
    <property type="molecule type" value="Genomic_DNA"/>
</dbReference>
<reference evidence="2 3" key="1">
    <citation type="journal article" date="2018" name="Int. J. Syst. Evol. Microbiol.">
        <title>Glycomyces paridis sp. nov., isolated from the medicinal plant Paris polyphylla.</title>
        <authorList>
            <person name="Fang X.M."/>
            <person name="Bai J.L."/>
            <person name="Su J."/>
            <person name="Zhao L.L."/>
            <person name="Liu H.Y."/>
            <person name="Ma B.P."/>
            <person name="Zhang Y.Q."/>
            <person name="Yu L.Y."/>
        </authorList>
    </citation>
    <scope>NUCLEOTIDE SEQUENCE [LARGE SCALE GENOMIC DNA]</scope>
    <source>
        <strain evidence="2 3">CPCC 204357</strain>
    </source>
</reference>
<keyword evidence="3" id="KW-1185">Reference proteome</keyword>
<proteinExistence type="predicted"/>
<dbReference type="OrthoDB" id="5190271at2"/>
<comment type="caution">
    <text evidence="2">The sequence shown here is derived from an EMBL/GenBank/DDBJ whole genome shotgun (WGS) entry which is preliminary data.</text>
</comment>
<keyword evidence="1" id="KW-0472">Membrane</keyword>
<keyword evidence="1" id="KW-1133">Transmembrane helix</keyword>
<dbReference type="AlphaFoldDB" id="A0A4S8P9K7"/>
<sequence length="160" mass="17104">MSHHHPDALGFSEMPGGGKFVVVLLWIRFGLGICATFGLITLVNALNGMPEAAALLPDWYDGFVAFSVVQTIVWVILYAVFAVRLPQRRQSARTGVITLEIVGLALAVLSFGAMQGTYNDLAAQGADFTSTYVGSCLGAVMSFIVIGILSGAEMKSWCDR</sequence>
<dbReference type="RefSeq" id="WP_136531668.1">
    <property type="nucleotide sequence ID" value="NZ_STGX01000018.1"/>
</dbReference>
<name>A0A4S8P9K7_9ACTN</name>
<gene>
    <name evidence="2" type="ORF">E9998_21075</name>
</gene>
<feature type="transmembrane region" description="Helical" evidence="1">
    <location>
        <begin position="132"/>
        <end position="152"/>
    </location>
</feature>